<feature type="transmembrane region" description="Helical" evidence="1">
    <location>
        <begin position="12"/>
        <end position="29"/>
    </location>
</feature>
<proteinExistence type="predicted"/>
<sequence length="30" mass="3596">MAWRLVSERRFFQNDIILYLVLLLVFLGAV</sequence>
<keyword evidence="1" id="KW-1133">Transmembrane helix</keyword>
<organism evidence="2">
    <name type="scientific">Siphoviridae sp. ctOVO10</name>
    <dbReference type="NCBI Taxonomy" id="2826311"/>
    <lineage>
        <taxon>Viruses</taxon>
        <taxon>Duplodnaviria</taxon>
        <taxon>Heunggongvirae</taxon>
        <taxon>Uroviricota</taxon>
        <taxon>Caudoviricetes</taxon>
    </lineage>
</organism>
<keyword evidence="1" id="KW-0812">Transmembrane</keyword>
<accession>A0A8S5M2Y5</accession>
<name>A0A8S5M2Y5_9CAUD</name>
<protein>
    <submittedName>
        <fullName evidence="2">Uncharacterized protein</fullName>
    </submittedName>
</protein>
<evidence type="ECO:0000313" key="2">
    <source>
        <dbReference type="EMBL" id="DAD76645.1"/>
    </source>
</evidence>
<keyword evidence="1" id="KW-0472">Membrane</keyword>
<dbReference type="EMBL" id="BK014806">
    <property type="protein sequence ID" value="DAD76645.1"/>
    <property type="molecule type" value="Genomic_DNA"/>
</dbReference>
<evidence type="ECO:0000256" key="1">
    <source>
        <dbReference type="SAM" id="Phobius"/>
    </source>
</evidence>
<reference evidence="2" key="1">
    <citation type="journal article" date="2021" name="Proc. Natl. Acad. Sci. U.S.A.">
        <title>A Catalog of Tens of Thousands of Viruses from Human Metagenomes Reveals Hidden Associations with Chronic Diseases.</title>
        <authorList>
            <person name="Tisza M.J."/>
            <person name="Buck C.B."/>
        </authorList>
    </citation>
    <scope>NUCLEOTIDE SEQUENCE</scope>
    <source>
        <strain evidence="2">CtOVO10</strain>
    </source>
</reference>